<protein>
    <submittedName>
        <fullName evidence="2">Uncharacterized protein</fullName>
    </submittedName>
</protein>
<evidence type="ECO:0000313" key="3">
    <source>
        <dbReference type="Proteomes" id="UP001176940"/>
    </source>
</evidence>
<organism evidence="2 3">
    <name type="scientific">Ranitomeya imitator</name>
    <name type="common">mimic poison frog</name>
    <dbReference type="NCBI Taxonomy" id="111125"/>
    <lineage>
        <taxon>Eukaryota</taxon>
        <taxon>Metazoa</taxon>
        <taxon>Chordata</taxon>
        <taxon>Craniata</taxon>
        <taxon>Vertebrata</taxon>
        <taxon>Euteleostomi</taxon>
        <taxon>Amphibia</taxon>
        <taxon>Batrachia</taxon>
        <taxon>Anura</taxon>
        <taxon>Neobatrachia</taxon>
        <taxon>Hyloidea</taxon>
        <taxon>Dendrobatidae</taxon>
        <taxon>Dendrobatinae</taxon>
        <taxon>Ranitomeya</taxon>
    </lineage>
</organism>
<comment type="caution">
    <text evidence="2">The sequence shown here is derived from an EMBL/GenBank/DDBJ whole genome shotgun (WGS) entry which is preliminary data.</text>
</comment>
<sequence length="211" mass="24044">MTGSLHIWFFLLAGSSGTQRVYLRAVSRLELVVDPWIKDLWVALEKEFLTRAENEKLIGELKDVNNKNPDIMKVPGNLDIDIETISLHSELPLSYTSLQKAESNTCKEDVEHSLVHSVPPLCDCSLNIPSLSPLHLDVQIFDCITKEIDINLMYPEDEIFMVPIRQAKRLTTEDAVKTTLMLELDISVNITVLQLLRLTLMLRRVDHVLLI</sequence>
<dbReference type="Proteomes" id="UP001176940">
    <property type="component" value="Unassembled WGS sequence"/>
</dbReference>
<evidence type="ECO:0000256" key="1">
    <source>
        <dbReference type="SAM" id="SignalP"/>
    </source>
</evidence>
<name>A0ABN9LEL0_9NEOB</name>
<reference evidence="2" key="1">
    <citation type="submission" date="2023-07" db="EMBL/GenBank/DDBJ databases">
        <authorList>
            <person name="Stuckert A."/>
        </authorList>
    </citation>
    <scope>NUCLEOTIDE SEQUENCE</scope>
</reference>
<gene>
    <name evidence="2" type="ORF">RIMI_LOCUS6711242</name>
</gene>
<feature type="signal peptide" evidence="1">
    <location>
        <begin position="1"/>
        <end position="20"/>
    </location>
</feature>
<keyword evidence="1" id="KW-0732">Signal</keyword>
<keyword evidence="3" id="KW-1185">Reference proteome</keyword>
<dbReference type="EMBL" id="CAUEEQ010012248">
    <property type="protein sequence ID" value="CAJ0936326.1"/>
    <property type="molecule type" value="Genomic_DNA"/>
</dbReference>
<feature type="chain" id="PRO_5046496352" evidence="1">
    <location>
        <begin position="21"/>
        <end position="211"/>
    </location>
</feature>
<evidence type="ECO:0000313" key="2">
    <source>
        <dbReference type="EMBL" id="CAJ0936326.1"/>
    </source>
</evidence>
<accession>A0ABN9LEL0</accession>
<proteinExistence type="predicted"/>